<name>A0A8X6UPH1_NEPPI</name>
<reference evidence="1" key="1">
    <citation type="submission" date="2020-08" db="EMBL/GenBank/DDBJ databases">
        <title>Multicomponent nature underlies the extraordinary mechanical properties of spider dragline silk.</title>
        <authorList>
            <person name="Kono N."/>
            <person name="Nakamura H."/>
            <person name="Mori M."/>
            <person name="Yoshida Y."/>
            <person name="Ohtoshi R."/>
            <person name="Malay A.D."/>
            <person name="Moran D.A.P."/>
            <person name="Tomita M."/>
            <person name="Numata K."/>
            <person name="Arakawa K."/>
        </authorList>
    </citation>
    <scope>NUCLEOTIDE SEQUENCE</scope>
</reference>
<organism evidence="1 2">
    <name type="scientific">Nephila pilipes</name>
    <name type="common">Giant wood spider</name>
    <name type="synonym">Nephila maculata</name>
    <dbReference type="NCBI Taxonomy" id="299642"/>
    <lineage>
        <taxon>Eukaryota</taxon>
        <taxon>Metazoa</taxon>
        <taxon>Ecdysozoa</taxon>
        <taxon>Arthropoda</taxon>
        <taxon>Chelicerata</taxon>
        <taxon>Arachnida</taxon>
        <taxon>Araneae</taxon>
        <taxon>Araneomorphae</taxon>
        <taxon>Entelegynae</taxon>
        <taxon>Araneoidea</taxon>
        <taxon>Nephilidae</taxon>
        <taxon>Nephila</taxon>
    </lineage>
</organism>
<gene>
    <name evidence="1" type="ORF">NPIL_591111</name>
</gene>
<evidence type="ECO:0000313" key="1">
    <source>
        <dbReference type="EMBL" id="GFU36974.1"/>
    </source>
</evidence>
<sequence>MVDPAFSVRCYGGCARQKVQKVLVQLRLFRQMPARRRVQRKLMANTETSRHGKVRQGSYASVYRWCAESKSGNLPPGYPKILLCLPRRRAVTVLRYNAMVEPRYLAGGRSLPQNGRDVACTIPSTGTKVNFLCIFGSIHIHRTK</sequence>
<dbReference type="EMBL" id="BMAW01034875">
    <property type="protein sequence ID" value="GFU36974.1"/>
    <property type="molecule type" value="Genomic_DNA"/>
</dbReference>
<dbReference type="AlphaFoldDB" id="A0A8X6UPH1"/>
<comment type="caution">
    <text evidence="1">The sequence shown here is derived from an EMBL/GenBank/DDBJ whole genome shotgun (WGS) entry which is preliminary data.</text>
</comment>
<accession>A0A8X6UPH1</accession>
<dbReference type="Proteomes" id="UP000887013">
    <property type="component" value="Unassembled WGS sequence"/>
</dbReference>
<evidence type="ECO:0000313" key="2">
    <source>
        <dbReference type="Proteomes" id="UP000887013"/>
    </source>
</evidence>
<keyword evidence="2" id="KW-1185">Reference proteome</keyword>
<proteinExistence type="predicted"/>
<protein>
    <submittedName>
        <fullName evidence="1">Uncharacterized protein</fullName>
    </submittedName>
</protein>